<feature type="signal peptide" evidence="1">
    <location>
        <begin position="1"/>
        <end position="23"/>
    </location>
</feature>
<organism evidence="2 3">
    <name type="scientific">Hyphomicrobium album</name>
    <dbReference type="NCBI Taxonomy" id="2665159"/>
    <lineage>
        <taxon>Bacteria</taxon>
        <taxon>Pseudomonadati</taxon>
        <taxon>Pseudomonadota</taxon>
        <taxon>Alphaproteobacteria</taxon>
        <taxon>Hyphomicrobiales</taxon>
        <taxon>Hyphomicrobiaceae</taxon>
        <taxon>Hyphomicrobium</taxon>
    </lineage>
</organism>
<dbReference type="RefSeq" id="WP_154740666.1">
    <property type="nucleotide sequence ID" value="NZ_WMBQ01000002.1"/>
</dbReference>
<evidence type="ECO:0000256" key="1">
    <source>
        <dbReference type="SAM" id="SignalP"/>
    </source>
</evidence>
<keyword evidence="3" id="KW-1185">Reference proteome</keyword>
<dbReference type="Proteomes" id="UP000440694">
    <property type="component" value="Unassembled WGS sequence"/>
</dbReference>
<dbReference type="SUPFAM" id="SSF48695">
    <property type="entry name" value="Multiheme cytochromes"/>
    <property type="match status" value="1"/>
</dbReference>
<keyword evidence="1" id="KW-0732">Signal</keyword>
<accession>A0A6I3KRE6</accession>
<name>A0A6I3KRE6_9HYPH</name>
<sequence length="203" mass="21557">MRAASILLSGALAIIAVGMAVSAAQPDPVQSLKSVQSFASIADDKQRSLALFQEVGKVITHARCMNCHPAGDRPFQGDDRHPHMPLVVRGVDNFGAIGMRCTTCHGPANFDPGGVPGNPVWHLAPIEMAWVGKSLGHICEQIKDPNRNGGKSMDELLHHMAEDPLVGWGWNPGVGREPAPGTQKEFGALFKAWIDTGAVCPAA</sequence>
<reference evidence="2 3" key="1">
    <citation type="submission" date="2019-11" db="EMBL/GenBank/DDBJ databases">
        <title>Identification of a novel strain.</title>
        <authorList>
            <person name="Xu Q."/>
            <person name="Wang G."/>
        </authorList>
    </citation>
    <scope>NUCLEOTIDE SEQUENCE [LARGE SCALE GENOMIC DNA]</scope>
    <source>
        <strain evidence="3">xq</strain>
    </source>
</reference>
<dbReference type="EMBL" id="WMBQ01000002">
    <property type="protein sequence ID" value="MTD96217.1"/>
    <property type="molecule type" value="Genomic_DNA"/>
</dbReference>
<protein>
    <submittedName>
        <fullName evidence="2">Isoquinoline 1-oxidoreductase subunit</fullName>
    </submittedName>
</protein>
<evidence type="ECO:0000313" key="3">
    <source>
        <dbReference type="Proteomes" id="UP000440694"/>
    </source>
</evidence>
<dbReference type="InterPro" id="IPR036280">
    <property type="entry name" value="Multihaem_cyt_sf"/>
</dbReference>
<dbReference type="AlphaFoldDB" id="A0A6I3KRE6"/>
<comment type="caution">
    <text evidence="2">The sequence shown here is derived from an EMBL/GenBank/DDBJ whole genome shotgun (WGS) entry which is preliminary data.</text>
</comment>
<gene>
    <name evidence="2" type="ORF">GIW81_17905</name>
</gene>
<evidence type="ECO:0000313" key="2">
    <source>
        <dbReference type="EMBL" id="MTD96217.1"/>
    </source>
</evidence>
<proteinExistence type="predicted"/>
<feature type="chain" id="PRO_5026020648" evidence="1">
    <location>
        <begin position="24"/>
        <end position="203"/>
    </location>
</feature>